<gene>
    <name evidence="1" type="ORF">H4C44_02800</name>
</gene>
<dbReference type="Proteomes" id="UP000556620">
    <property type="component" value="Unassembled WGS sequence"/>
</dbReference>
<dbReference type="SUPFAM" id="SSF47413">
    <property type="entry name" value="lambda repressor-like DNA-binding domains"/>
    <property type="match status" value="1"/>
</dbReference>
<dbReference type="Pfam" id="PF14549">
    <property type="entry name" value="P22_Cro"/>
    <property type="match status" value="1"/>
</dbReference>
<sequence length="82" mass="8734">MKTRDAANHFGSKKKLAEALGIQPSAVTMWGEVVPISRQYQLQILSGGALMADAKPCAEECAKSDKAGVAPVDDRNTCESIQ</sequence>
<proteinExistence type="predicted"/>
<organism evidence="1 2">
    <name type="scientific">Pseudomonas juntendi</name>
    <dbReference type="NCBI Taxonomy" id="2666183"/>
    <lineage>
        <taxon>Bacteria</taxon>
        <taxon>Pseudomonadati</taxon>
        <taxon>Pseudomonadota</taxon>
        <taxon>Gammaproteobacteria</taxon>
        <taxon>Pseudomonadales</taxon>
        <taxon>Pseudomonadaceae</taxon>
        <taxon>Pseudomonas</taxon>
    </lineage>
</organism>
<dbReference type="InterPro" id="IPR010982">
    <property type="entry name" value="Lambda_DNA-bd_dom_sf"/>
</dbReference>
<dbReference type="Gene3D" id="1.10.260.40">
    <property type="entry name" value="lambda repressor-like DNA-binding domains"/>
    <property type="match status" value="1"/>
</dbReference>
<evidence type="ECO:0000313" key="2">
    <source>
        <dbReference type="Proteomes" id="UP000556620"/>
    </source>
</evidence>
<evidence type="ECO:0000313" key="1">
    <source>
        <dbReference type="EMBL" id="MBA6058108.1"/>
    </source>
</evidence>
<comment type="caution">
    <text evidence="1">The sequence shown here is derived from an EMBL/GenBank/DDBJ whole genome shotgun (WGS) entry which is preliminary data.</text>
</comment>
<dbReference type="EMBL" id="JACGCU010000003">
    <property type="protein sequence ID" value="MBA6058108.1"/>
    <property type="molecule type" value="Genomic_DNA"/>
</dbReference>
<dbReference type="GO" id="GO:0003677">
    <property type="term" value="F:DNA binding"/>
    <property type="evidence" value="ECO:0007669"/>
    <property type="project" value="InterPro"/>
</dbReference>
<dbReference type="AlphaFoldDB" id="A0A7W2JFN6"/>
<protein>
    <submittedName>
        <fullName evidence="1">Cro/Cl family transcriptional regulator</fullName>
    </submittedName>
</protein>
<reference evidence="1 2" key="1">
    <citation type="submission" date="2020-07" db="EMBL/GenBank/DDBJ databases">
        <title>Diversity of carbapenemase encoding genes among Pseudomonas putida group clinical isolates in a tertiary Brazilian hospital.</title>
        <authorList>
            <person name="Alberto-Lei F."/>
            <person name="Nodari C.S."/>
            <person name="Streling A.P."/>
            <person name="Paulino J.T."/>
            <person name="Bessa-Neto F.O."/>
            <person name="Cayo R."/>
            <person name="Gales A.C."/>
        </authorList>
    </citation>
    <scope>NUCLEOTIDE SEQUENCE [LARGE SCALE GENOMIC DNA]</scope>
    <source>
        <strain evidence="1 2">14535</strain>
    </source>
</reference>
<dbReference type="RefSeq" id="WP_182366184.1">
    <property type="nucleotide sequence ID" value="NZ_JACGCU010000003.1"/>
</dbReference>
<name>A0A7W2JFN6_9PSED</name>
<accession>A0A7W2JFN6</accession>